<feature type="chain" id="PRO_5034346451" evidence="1">
    <location>
        <begin position="20"/>
        <end position="347"/>
    </location>
</feature>
<accession>A0A8H3UPR2</accession>
<dbReference type="AlphaFoldDB" id="A0A8H3UPR2"/>
<protein>
    <submittedName>
        <fullName evidence="2">Uncharacterized protein</fullName>
    </submittedName>
</protein>
<reference evidence="2 3" key="1">
    <citation type="submission" date="2019-07" db="EMBL/GenBank/DDBJ databases">
        <title>Venturia inaequalis Genome Resource.</title>
        <authorList>
            <person name="Lichtner F.J."/>
        </authorList>
    </citation>
    <scope>NUCLEOTIDE SEQUENCE [LARGE SCALE GENOMIC DNA]</scope>
    <source>
        <strain evidence="2 3">DMI_063113</strain>
    </source>
</reference>
<proteinExistence type="predicted"/>
<dbReference type="EMBL" id="WNWR01000603">
    <property type="protein sequence ID" value="KAE9973131.1"/>
    <property type="molecule type" value="Genomic_DNA"/>
</dbReference>
<dbReference type="Pfam" id="PF26113">
    <property type="entry name" value="GH16_XgeA"/>
    <property type="match status" value="1"/>
</dbReference>
<keyword evidence="3" id="KW-1185">Reference proteome</keyword>
<sequence>MTIFSRLFTLFAALPTTKGPPPTSNHTYTLQHIYNSTNFFDKFEFLNLPDPATGLATYVNVSTAQDLGLAGITDGHIFLKADMPHNNPEGKRDSIWVQGREGFDAGTLFIIDMQSMPGNVCGAWSKLSTSQKSTTALAADINIVQTQALQDHNYMSLKTTPPQKCTFAPPQPPQTQNTNASNQELATTQLGTFTPATNCSEPWKGCIVQGIQGDVADGFNNVTAGGGIWAMALEHDGIRIWRFFRKDIPKEISSGSGVVDVRGWSTPSAFFQYRYEDDNCDIFGIFRGQALNFKIDFCGYGFDPGYWNTTGCAAATKYPNCEDFVRENPAVFGTVGWVVNEVRVYGH</sequence>
<keyword evidence="1" id="KW-0732">Signal</keyword>
<evidence type="ECO:0000313" key="2">
    <source>
        <dbReference type="EMBL" id="KAE9973131.1"/>
    </source>
</evidence>
<feature type="signal peptide" evidence="1">
    <location>
        <begin position="1"/>
        <end position="19"/>
    </location>
</feature>
<evidence type="ECO:0000256" key="1">
    <source>
        <dbReference type="SAM" id="SignalP"/>
    </source>
</evidence>
<dbReference type="Proteomes" id="UP000490939">
    <property type="component" value="Unassembled WGS sequence"/>
</dbReference>
<dbReference type="Gene3D" id="2.60.120.200">
    <property type="match status" value="1"/>
</dbReference>
<name>A0A8H3UPR2_VENIN</name>
<evidence type="ECO:0000313" key="3">
    <source>
        <dbReference type="Proteomes" id="UP000490939"/>
    </source>
</evidence>
<organism evidence="2 3">
    <name type="scientific">Venturia inaequalis</name>
    <name type="common">Apple scab fungus</name>
    <dbReference type="NCBI Taxonomy" id="5025"/>
    <lineage>
        <taxon>Eukaryota</taxon>
        <taxon>Fungi</taxon>
        <taxon>Dikarya</taxon>
        <taxon>Ascomycota</taxon>
        <taxon>Pezizomycotina</taxon>
        <taxon>Dothideomycetes</taxon>
        <taxon>Pleosporomycetidae</taxon>
        <taxon>Venturiales</taxon>
        <taxon>Venturiaceae</taxon>
        <taxon>Venturia</taxon>
    </lineage>
</organism>
<gene>
    <name evidence="2" type="ORF">EG327_009258</name>
</gene>
<comment type="caution">
    <text evidence="2">The sequence shown here is derived from an EMBL/GenBank/DDBJ whole genome shotgun (WGS) entry which is preliminary data.</text>
</comment>